<dbReference type="PANTHER" id="PTHR45784:SF3">
    <property type="entry name" value="C-TYPE LECTIN DOMAIN FAMILY 4 MEMBER K-LIKE-RELATED"/>
    <property type="match status" value="1"/>
</dbReference>
<evidence type="ECO:0000259" key="1">
    <source>
        <dbReference type="PROSITE" id="PS50041"/>
    </source>
</evidence>
<keyword evidence="3" id="KW-1185">Reference proteome</keyword>
<reference evidence="2" key="1">
    <citation type="submission" date="2019-06" db="EMBL/GenBank/DDBJ databases">
        <authorList>
            <consortium name="Wellcome Sanger Institute Data Sharing"/>
        </authorList>
    </citation>
    <scope>NUCLEOTIDE SEQUENCE [LARGE SCALE GENOMIC DNA]</scope>
</reference>
<dbReference type="InterPro" id="IPR016187">
    <property type="entry name" value="CTDL_fold"/>
</dbReference>
<evidence type="ECO:0000313" key="3">
    <source>
        <dbReference type="Proteomes" id="UP000472263"/>
    </source>
</evidence>
<dbReference type="Gene3D" id="3.10.100.10">
    <property type="entry name" value="Mannose-Binding Protein A, subunit A"/>
    <property type="match status" value="1"/>
</dbReference>
<name>A0A667YUF3_9TELE</name>
<evidence type="ECO:0000313" key="2">
    <source>
        <dbReference type="Ensembl" id="ENSMMDP00005030038.1"/>
    </source>
</evidence>
<sequence length="160" mass="18114">MAKLNLLAGGQISQTTQGAYSIVESWLVVGGVMPHLSMVPLISESTNEYIAVETPMTWSSAQSFCRKSYTDLASIRSQKELEEILRTADPGSSKVWWIGLFRDSWKWSDQSDLSFTVWENGEPNNYVGDEFCVQYTDKKWNDLPCSMTAPFFCYSGEFHP</sequence>
<dbReference type="InterPro" id="IPR001304">
    <property type="entry name" value="C-type_lectin-like"/>
</dbReference>
<proteinExistence type="predicted"/>
<dbReference type="PROSITE" id="PS50041">
    <property type="entry name" value="C_TYPE_LECTIN_2"/>
    <property type="match status" value="1"/>
</dbReference>
<protein>
    <recommendedName>
        <fullName evidence="1">C-type lectin domain-containing protein</fullName>
    </recommendedName>
</protein>
<feature type="domain" description="C-type lectin" evidence="1">
    <location>
        <begin position="49"/>
        <end position="154"/>
    </location>
</feature>
<dbReference type="AlphaFoldDB" id="A0A667YUF3"/>
<reference evidence="2" key="2">
    <citation type="submission" date="2025-08" db="UniProtKB">
        <authorList>
            <consortium name="Ensembl"/>
        </authorList>
    </citation>
    <scope>IDENTIFICATION</scope>
</reference>
<dbReference type="GeneTree" id="ENSGT01100000263473"/>
<dbReference type="InterPro" id="IPR016186">
    <property type="entry name" value="C-type_lectin-like/link_sf"/>
</dbReference>
<dbReference type="SUPFAM" id="SSF56436">
    <property type="entry name" value="C-type lectin-like"/>
    <property type="match status" value="1"/>
</dbReference>
<accession>A0A667YUF3</accession>
<organism evidence="2 3">
    <name type="scientific">Myripristis murdjan</name>
    <name type="common">pinecone soldierfish</name>
    <dbReference type="NCBI Taxonomy" id="586833"/>
    <lineage>
        <taxon>Eukaryota</taxon>
        <taxon>Metazoa</taxon>
        <taxon>Chordata</taxon>
        <taxon>Craniata</taxon>
        <taxon>Vertebrata</taxon>
        <taxon>Euteleostomi</taxon>
        <taxon>Actinopterygii</taxon>
        <taxon>Neopterygii</taxon>
        <taxon>Teleostei</taxon>
        <taxon>Neoteleostei</taxon>
        <taxon>Acanthomorphata</taxon>
        <taxon>Holocentriformes</taxon>
        <taxon>Holocentridae</taxon>
        <taxon>Myripristis</taxon>
    </lineage>
</organism>
<dbReference type="PANTHER" id="PTHR45784">
    <property type="entry name" value="C-TYPE LECTIN DOMAIN FAMILY 20 MEMBER A-RELATED"/>
    <property type="match status" value="1"/>
</dbReference>
<reference evidence="2" key="3">
    <citation type="submission" date="2025-09" db="UniProtKB">
        <authorList>
            <consortium name="Ensembl"/>
        </authorList>
    </citation>
    <scope>IDENTIFICATION</scope>
</reference>
<dbReference type="InParanoid" id="A0A667YUF3"/>
<dbReference type="Pfam" id="PF00059">
    <property type="entry name" value="Lectin_C"/>
    <property type="match status" value="1"/>
</dbReference>
<dbReference type="Ensembl" id="ENSMMDT00005030734.1">
    <property type="protein sequence ID" value="ENSMMDP00005030038.1"/>
    <property type="gene ID" value="ENSMMDG00005014237.1"/>
</dbReference>
<dbReference type="SMART" id="SM00034">
    <property type="entry name" value="CLECT"/>
    <property type="match status" value="1"/>
</dbReference>
<dbReference type="Proteomes" id="UP000472263">
    <property type="component" value="Chromosome 11"/>
</dbReference>